<dbReference type="OrthoDB" id="2719516at2"/>
<dbReference type="CDD" id="cd06552">
    <property type="entry name" value="ASCH_yqfb_like"/>
    <property type="match status" value="1"/>
</dbReference>
<dbReference type="RefSeq" id="WP_071313284.1">
    <property type="nucleotide sequence ID" value="NZ_MLQQ01000018.1"/>
</dbReference>
<sequence>MSEANLPSKTCEIDRLVTLPNDINKILEGKKTAVRRNGRYADVGEILELNGVSFKVANVYRQTLGDLTDEMAQQEGYETLEDYKNTILSLHKGMPWLAHMRVWVHEFSRVEE</sequence>
<accession>A0A1S2LMR9</accession>
<name>A0A1S2LMR9_9BACI</name>
<reference evidence="1 2" key="1">
    <citation type="submission" date="2016-10" db="EMBL/GenBank/DDBJ databases">
        <title>Draft genome sequences of four alkaliphilic bacteria belonging to the Anaerobacillus genus.</title>
        <authorList>
            <person name="Bassil N.M."/>
            <person name="Lloyd J.R."/>
        </authorList>
    </citation>
    <scope>NUCLEOTIDE SEQUENCE [LARGE SCALE GENOMIC DNA]</scope>
    <source>
        <strain evidence="1 2">DSM 15340</strain>
    </source>
</reference>
<dbReference type="EMBL" id="MLQQ01000018">
    <property type="protein sequence ID" value="OIJ12977.1"/>
    <property type="molecule type" value="Genomic_DNA"/>
</dbReference>
<keyword evidence="2" id="KW-1185">Reference proteome</keyword>
<organism evidence="1 2">
    <name type="scientific">Anaerobacillus arseniciselenatis</name>
    <dbReference type="NCBI Taxonomy" id="85682"/>
    <lineage>
        <taxon>Bacteria</taxon>
        <taxon>Bacillati</taxon>
        <taxon>Bacillota</taxon>
        <taxon>Bacilli</taxon>
        <taxon>Bacillales</taxon>
        <taxon>Bacillaceae</taxon>
        <taxon>Anaerobacillus</taxon>
    </lineage>
</organism>
<proteinExistence type="predicted"/>
<dbReference type="Proteomes" id="UP000180098">
    <property type="component" value="Unassembled WGS sequence"/>
</dbReference>
<dbReference type="InterPro" id="IPR015947">
    <property type="entry name" value="PUA-like_sf"/>
</dbReference>
<protein>
    <recommendedName>
        <fullName evidence="3">ASCH domain-containing protein</fullName>
    </recommendedName>
</protein>
<comment type="caution">
    <text evidence="1">The sequence shown here is derived from an EMBL/GenBank/DDBJ whole genome shotgun (WGS) entry which is preliminary data.</text>
</comment>
<evidence type="ECO:0000313" key="1">
    <source>
        <dbReference type="EMBL" id="OIJ12977.1"/>
    </source>
</evidence>
<gene>
    <name evidence="1" type="ORF">BKP35_10485</name>
</gene>
<dbReference type="SUPFAM" id="SSF88697">
    <property type="entry name" value="PUA domain-like"/>
    <property type="match status" value="1"/>
</dbReference>
<dbReference type="AlphaFoldDB" id="A0A1S2LMR9"/>
<evidence type="ECO:0008006" key="3">
    <source>
        <dbReference type="Google" id="ProtNLM"/>
    </source>
</evidence>
<evidence type="ECO:0000313" key="2">
    <source>
        <dbReference type="Proteomes" id="UP000180098"/>
    </source>
</evidence>